<dbReference type="InterPro" id="IPR023347">
    <property type="entry name" value="Lysozyme_dom_sf"/>
</dbReference>
<evidence type="ECO:0000256" key="11">
    <source>
        <dbReference type="HAMAP-Rule" id="MF_04110"/>
    </source>
</evidence>
<feature type="active site" description="Proton donor/acceptor" evidence="11">
    <location>
        <position position="21"/>
    </location>
</feature>
<evidence type="ECO:0000259" key="13">
    <source>
        <dbReference type="PROSITE" id="PS51781"/>
    </source>
</evidence>
<keyword evidence="4 11" id="KW-1188">Viral release from host cell</keyword>
<evidence type="ECO:0000256" key="7">
    <source>
        <dbReference type="ARBA" id="ARBA00022852"/>
    </source>
</evidence>
<dbReference type="SMART" id="SM00287">
    <property type="entry name" value="SH3b"/>
    <property type="match status" value="1"/>
</dbReference>
<comment type="similarity">
    <text evidence="2">Belongs to the N-acetylmuramoyl-L-alanine amidase 2 family.</text>
</comment>
<dbReference type="Gene3D" id="2.30.30.40">
    <property type="entry name" value="SH3 Domains"/>
    <property type="match status" value="1"/>
</dbReference>
<evidence type="ECO:0000313" key="14">
    <source>
        <dbReference type="EMBL" id="AGI10624.1"/>
    </source>
</evidence>
<evidence type="ECO:0000256" key="8">
    <source>
        <dbReference type="ARBA" id="ARBA00023142"/>
    </source>
</evidence>
<keyword evidence="6 11" id="KW-0378">Hydrolase</keyword>
<dbReference type="InterPro" id="IPR002196">
    <property type="entry name" value="Glyco_hydro_24"/>
</dbReference>
<evidence type="ECO:0000256" key="9">
    <source>
        <dbReference type="ARBA" id="ARBA00023200"/>
    </source>
</evidence>
<dbReference type="SUPFAM" id="SSF53955">
    <property type="entry name" value="Lysozyme-like"/>
    <property type="match status" value="1"/>
</dbReference>
<accession>M4W600</accession>
<dbReference type="RefSeq" id="YP_008060123.1">
    <property type="nucleotide sequence ID" value="NC_021336.1"/>
</dbReference>
<keyword evidence="15" id="KW-1185">Reference proteome</keyword>
<dbReference type="InterPro" id="IPR034690">
    <property type="entry name" value="Endolysin_T4_type"/>
</dbReference>
<dbReference type="GO" id="GO:0003796">
    <property type="term" value="F:lysozyme activity"/>
    <property type="evidence" value="ECO:0007669"/>
    <property type="project" value="UniProtKB-UniRule"/>
</dbReference>
<keyword evidence="3 11" id="KW-0929">Antimicrobial</keyword>
<dbReference type="InterPro" id="IPR003646">
    <property type="entry name" value="SH3-like_bac-type"/>
</dbReference>
<organism evidence="14 15">
    <name type="scientific">Bacillus phage MG-B1</name>
    <dbReference type="NCBI Taxonomy" id="1309583"/>
    <lineage>
        <taxon>Viruses</taxon>
        <taxon>Duplodnaviria</taxon>
        <taxon>Heunggongvirae</taxon>
        <taxon>Uroviricota</taxon>
        <taxon>Caudoviricetes</taxon>
        <taxon>Salasmaviridae</taxon>
        <taxon>Northropvirinae</taxon>
        <taxon>Klosterneuburgvirus</taxon>
        <taxon>Klosterneuburgvirus MGB1</taxon>
    </lineage>
</organism>
<evidence type="ECO:0000256" key="3">
    <source>
        <dbReference type="ARBA" id="ARBA00022529"/>
    </source>
</evidence>
<keyword evidence="9 11" id="KW-1035">Host cytoplasm</keyword>
<dbReference type="PANTHER" id="PTHR38107:SF3">
    <property type="entry name" value="LYSOZYME RRRD-RELATED"/>
    <property type="match status" value="1"/>
</dbReference>
<evidence type="ECO:0000256" key="6">
    <source>
        <dbReference type="ARBA" id="ARBA00022801"/>
    </source>
</evidence>
<dbReference type="OrthoDB" id="6015at10239"/>
<dbReference type="InterPro" id="IPR033907">
    <property type="entry name" value="Endolysin_autolysin"/>
</dbReference>
<dbReference type="Pfam" id="PF00959">
    <property type="entry name" value="Phage_lysozyme"/>
    <property type="match status" value="1"/>
</dbReference>
<dbReference type="Proteomes" id="UP000012167">
    <property type="component" value="Segment"/>
</dbReference>
<evidence type="ECO:0000313" key="15">
    <source>
        <dbReference type="Proteomes" id="UP000012167"/>
    </source>
</evidence>
<dbReference type="GeneID" id="16205382"/>
<dbReference type="GO" id="GO:0009253">
    <property type="term" value="P:peptidoglycan catabolic process"/>
    <property type="evidence" value="ECO:0007669"/>
    <property type="project" value="UniProtKB-UniRule"/>
</dbReference>
<keyword evidence="8 11" id="KW-0578">Host cell lysis by virus</keyword>
<evidence type="ECO:0000256" key="10">
    <source>
        <dbReference type="ARBA" id="ARBA00023295"/>
    </source>
</evidence>
<evidence type="ECO:0000256" key="4">
    <source>
        <dbReference type="ARBA" id="ARBA00022612"/>
    </source>
</evidence>
<comment type="catalytic activity">
    <reaction evidence="1 11 12">
        <text>Hydrolysis of (1-&gt;4)-beta-linkages between N-acetylmuramic acid and N-acetyl-D-glucosamine residues in a peptidoglycan and between N-acetyl-D-glucosamine residues in chitodextrins.</text>
        <dbReference type="EC" id="3.2.1.17"/>
    </reaction>
</comment>
<evidence type="ECO:0000256" key="5">
    <source>
        <dbReference type="ARBA" id="ARBA00022638"/>
    </source>
</evidence>
<dbReference type="GO" id="GO:0030430">
    <property type="term" value="C:host cell cytoplasm"/>
    <property type="evidence" value="ECO:0007669"/>
    <property type="project" value="UniProtKB-SubCell"/>
</dbReference>
<gene>
    <name evidence="14" type="ORF">mgb1_035</name>
</gene>
<name>M4W600_9CAUD</name>
<dbReference type="InterPro" id="IPR051018">
    <property type="entry name" value="Bacteriophage_GH24"/>
</dbReference>
<dbReference type="GO" id="GO:0044659">
    <property type="term" value="P:viral release from host cell by cytolysis"/>
    <property type="evidence" value="ECO:0007669"/>
    <property type="project" value="UniProtKB-UniRule"/>
</dbReference>
<keyword evidence="7 11" id="KW-0204">Cytolysis</keyword>
<dbReference type="Gene3D" id="1.10.530.40">
    <property type="match status" value="1"/>
</dbReference>
<evidence type="ECO:0000256" key="1">
    <source>
        <dbReference type="ARBA" id="ARBA00000632"/>
    </source>
</evidence>
<dbReference type="EC" id="3.2.1.17" evidence="11"/>
<reference evidence="14 15" key="1">
    <citation type="journal article" date="2013" name="Genome Announc.">
        <title>Complete Genome Sequence of the Novel Phage MG-B1 Infecting Bacillus weihenstephanensis.</title>
        <authorList>
            <person name="Redondo R.A."/>
            <person name="Kupczok A."/>
            <person name="Stift G."/>
            <person name="Bollback J.P."/>
        </authorList>
    </citation>
    <scope>NUCLEOTIDE SEQUENCE [LARGE SCALE GENOMIC DNA]</scope>
</reference>
<sequence>MGRASEMRVSDNGTNFVKKWEGLYLRAYKDIVGVPTIGYGHTKNVSMGDRLAGEWEAHQLLKEDLDVHMIKARSQITSDLTQNQYDAITSFCFNLGANILTGTNLLQAINNSDWNEAGRIMLLYCNAGGKFVKGLYNRRVDEVALLKNGVQPPSPTPTPPDGDYDSSWFMDYNAKFTLDRKINLRTSPFADRDDNIIAILDSGDVITLNAFGNEESGFVWLRQVRSNGKYGYLASGNTENGKRVTVWGEFEDLD</sequence>
<evidence type="ECO:0000256" key="12">
    <source>
        <dbReference type="RuleBase" id="RU003788"/>
    </source>
</evidence>
<dbReference type="EMBL" id="KC685370">
    <property type="protein sequence ID" value="AGI10624.1"/>
    <property type="molecule type" value="Genomic_DNA"/>
</dbReference>
<dbReference type="KEGG" id="vg:16205382"/>
<dbReference type="PROSITE" id="PS51781">
    <property type="entry name" value="SH3B"/>
    <property type="match status" value="1"/>
</dbReference>
<dbReference type="PANTHER" id="PTHR38107">
    <property type="match status" value="1"/>
</dbReference>
<proteinExistence type="inferred from homology"/>
<protein>
    <recommendedName>
        <fullName evidence="11">Endolysin</fullName>
        <ecNumber evidence="11">3.2.1.17</ecNumber>
    </recommendedName>
    <alternativeName>
        <fullName evidence="11">Lysis protein</fullName>
    </alternativeName>
    <alternativeName>
        <fullName evidence="11">Lysozyme</fullName>
    </alternativeName>
    <alternativeName>
        <fullName evidence="11">Muramidase</fullName>
    </alternativeName>
</protein>
<evidence type="ECO:0000256" key="2">
    <source>
        <dbReference type="ARBA" id="ARBA00007553"/>
    </source>
</evidence>
<keyword evidence="5 11" id="KW-0081">Bacteriolytic enzyme</keyword>
<dbReference type="HAMAP" id="MF_04110">
    <property type="entry name" value="ENDOLYSIN_T4"/>
    <property type="match status" value="1"/>
</dbReference>
<feature type="active site" description="Proton donor/acceptor" evidence="11">
    <location>
        <position position="30"/>
    </location>
</feature>
<dbReference type="GO" id="GO:0016998">
    <property type="term" value="P:cell wall macromolecule catabolic process"/>
    <property type="evidence" value="ECO:0007669"/>
    <property type="project" value="InterPro"/>
</dbReference>
<dbReference type="CDD" id="cd00737">
    <property type="entry name" value="lyz_endolysin_autolysin"/>
    <property type="match status" value="1"/>
</dbReference>
<keyword evidence="10 11" id="KW-0326">Glycosidase</keyword>
<comment type="function">
    <text evidence="11">Endolysin with lysozyme activity that degrades host peptidoglycans and participates with the holin and spanin proteins in the sequential events which lead to the programmed host cell lysis releasing the mature viral particles. Once the holin has permeabilized the host cell membrane, the endolysin can reach the periplasm and break down the peptidoglycan layer.</text>
</comment>
<feature type="domain" description="SH3b" evidence="13">
    <location>
        <begin position="171"/>
        <end position="242"/>
    </location>
</feature>
<comment type="subcellular location">
    <subcellularLocation>
        <location evidence="11">Host cytoplasm</location>
    </subcellularLocation>
    <text evidence="11">The endolysin is cytoplasmic, but can reach the periplasmic space with the help of the holins which disrupt the host cell membrane.</text>
</comment>
<dbReference type="InterPro" id="IPR023346">
    <property type="entry name" value="Lysozyme-like_dom_sf"/>
</dbReference>
<comment type="similarity">
    <text evidence="11 12">Belongs to the glycosyl hydrolase 24 family.</text>
</comment>
<dbReference type="GO" id="GO:0042742">
    <property type="term" value="P:defense response to bacterium"/>
    <property type="evidence" value="ECO:0007669"/>
    <property type="project" value="UniProtKB-KW"/>
</dbReference>